<proteinExistence type="predicted"/>
<dbReference type="InterPro" id="IPR055259">
    <property type="entry name" value="YkvP/CgeB_Glyco_trans-like"/>
</dbReference>
<name>A0A7W1WQR2_9BACL</name>
<evidence type="ECO:0000259" key="1">
    <source>
        <dbReference type="Pfam" id="PF13524"/>
    </source>
</evidence>
<accession>A0A7W1WQR2</accession>
<evidence type="ECO:0000313" key="2">
    <source>
        <dbReference type="EMBL" id="MBA4494333.1"/>
    </source>
</evidence>
<organism evidence="2 3">
    <name type="scientific">Paenactinomyces guangxiensis</name>
    <dbReference type="NCBI Taxonomy" id="1490290"/>
    <lineage>
        <taxon>Bacteria</taxon>
        <taxon>Bacillati</taxon>
        <taxon>Bacillota</taxon>
        <taxon>Bacilli</taxon>
        <taxon>Bacillales</taxon>
        <taxon>Thermoactinomycetaceae</taxon>
        <taxon>Paenactinomyces</taxon>
    </lineage>
</organism>
<dbReference type="EMBL" id="JACEIQ010000006">
    <property type="protein sequence ID" value="MBA4494333.1"/>
    <property type="molecule type" value="Genomic_DNA"/>
</dbReference>
<dbReference type="Pfam" id="PF13524">
    <property type="entry name" value="Glyco_trans_1_2"/>
    <property type="match status" value="1"/>
</dbReference>
<dbReference type="Proteomes" id="UP000535491">
    <property type="component" value="Unassembled WGS sequence"/>
</dbReference>
<reference evidence="2 3" key="1">
    <citation type="submission" date="2020-07" db="EMBL/GenBank/DDBJ databases">
        <authorList>
            <person name="Feng H."/>
        </authorList>
    </citation>
    <scope>NUCLEOTIDE SEQUENCE [LARGE SCALE GENOMIC DNA]</scope>
    <source>
        <strain evidence="3">s-10</strain>
    </source>
</reference>
<dbReference type="GO" id="GO:0016740">
    <property type="term" value="F:transferase activity"/>
    <property type="evidence" value="ECO:0007669"/>
    <property type="project" value="UniProtKB-KW"/>
</dbReference>
<sequence length="331" mass="38615">MSLTERSSRLNKNILFVTSGIKGEPYTPLEQAIFNALQKVVKRVTMIHPDQNLEELLKRLHPDLVLAFCGVFRPVNQINIIKGLGCKTAVWFTDDPYYTDITRSVAPQYDYVFTQDLGCVSFYQRLGCQKVFHLSLAADHSVFRPIDVDLSYQSDICFIGSGYWNRVYLIDALASYLSEKSVIISGIWWDRLRNFMLLKDKIRLNKWMKPEETARYYNGAKIVVNLHRSHNDSYNRNSENIQAVSINNRTFEISSCGAFQLTDVRQDLSEFYTPGVEIESFTSINEFIQKVDYYLRNDNERKKIALRGFQRTMKENTYEIRIKQLIRKVFS</sequence>
<keyword evidence="3" id="KW-1185">Reference proteome</keyword>
<dbReference type="AlphaFoldDB" id="A0A7W1WQR2"/>
<dbReference type="SUPFAM" id="SSF53756">
    <property type="entry name" value="UDP-Glycosyltransferase/glycogen phosphorylase"/>
    <property type="match status" value="1"/>
</dbReference>
<protein>
    <submittedName>
        <fullName evidence="2">Glycosyltransferase</fullName>
    </submittedName>
</protein>
<feature type="domain" description="Spore protein YkvP/CgeB glycosyl transferase-like" evidence="1">
    <location>
        <begin position="170"/>
        <end position="326"/>
    </location>
</feature>
<keyword evidence="2" id="KW-0808">Transferase</keyword>
<dbReference type="RefSeq" id="WP_181751571.1">
    <property type="nucleotide sequence ID" value="NZ_JACEIQ010000006.1"/>
</dbReference>
<evidence type="ECO:0000313" key="3">
    <source>
        <dbReference type="Proteomes" id="UP000535491"/>
    </source>
</evidence>
<comment type="caution">
    <text evidence="2">The sequence shown here is derived from an EMBL/GenBank/DDBJ whole genome shotgun (WGS) entry which is preliminary data.</text>
</comment>
<gene>
    <name evidence="2" type="ORF">H1191_08445</name>
</gene>